<gene>
    <name evidence="3" type="ORF">Tco025E_10284</name>
</gene>
<feature type="transmembrane region" description="Helical" evidence="1">
    <location>
        <begin position="228"/>
        <end position="248"/>
    </location>
</feature>
<proteinExistence type="predicted"/>
<keyword evidence="1" id="KW-0812">Transmembrane</keyword>
<keyword evidence="4" id="KW-1185">Reference proteome</keyword>
<feature type="transmembrane region" description="Helical" evidence="1">
    <location>
        <begin position="78"/>
        <end position="98"/>
    </location>
</feature>
<keyword evidence="1" id="KW-1133">Transmembrane helix</keyword>
<dbReference type="Proteomes" id="UP000284403">
    <property type="component" value="Unassembled WGS sequence"/>
</dbReference>
<feature type="transmembrane region" description="Helical" evidence="1">
    <location>
        <begin position="158"/>
        <end position="176"/>
    </location>
</feature>
<feature type="signal peptide" evidence="2">
    <location>
        <begin position="1"/>
        <end position="22"/>
    </location>
</feature>
<feature type="transmembrane region" description="Helical" evidence="1">
    <location>
        <begin position="188"/>
        <end position="208"/>
    </location>
</feature>
<dbReference type="OrthoDB" id="248441at2759"/>
<dbReference type="GeneID" id="40323895"/>
<name>A0A422MNY8_9TRYP</name>
<feature type="transmembrane region" description="Helical" evidence="1">
    <location>
        <begin position="321"/>
        <end position="339"/>
    </location>
</feature>
<keyword evidence="1" id="KW-0472">Membrane</keyword>
<feature type="transmembrane region" description="Helical" evidence="1">
    <location>
        <begin position="269"/>
        <end position="291"/>
    </location>
</feature>
<dbReference type="AlphaFoldDB" id="A0A422MNY8"/>
<accession>A0A422MNY8</accession>
<organism evidence="3 4">
    <name type="scientific">Trypanosoma conorhini</name>
    <dbReference type="NCBI Taxonomy" id="83891"/>
    <lineage>
        <taxon>Eukaryota</taxon>
        <taxon>Discoba</taxon>
        <taxon>Euglenozoa</taxon>
        <taxon>Kinetoplastea</taxon>
        <taxon>Metakinetoplastina</taxon>
        <taxon>Trypanosomatida</taxon>
        <taxon>Trypanosomatidae</taxon>
        <taxon>Trypanosoma</taxon>
    </lineage>
</organism>
<dbReference type="EMBL" id="MKKU01001586">
    <property type="protein sequence ID" value="RNE94921.1"/>
    <property type="molecule type" value="Genomic_DNA"/>
</dbReference>
<feature type="chain" id="PRO_5019109327" evidence="2">
    <location>
        <begin position="23"/>
        <end position="341"/>
    </location>
</feature>
<evidence type="ECO:0000313" key="4">
    <source>
        <dbReference type="Proteomes" id="UP000284403"/>
    </source>
</evidence>
<feature type="transmembrane region" description="Helical" evidence="1">
    <location>
        <begin position="36"/>
        <end position="57"/>
    </location>
</feature>
<comment type="caution">
    <text evidence="3">The sequence shown here is derived from an EMBL/GenBank/DDBJ whole genome shotgun (WGS) entry which is preliminary data.</text>
</comment>
<keyword evidence="2" id="KW-0732">Signal</keyword>
<protein>
    <submittedName>
        <fullName evidence="3">Uncharacterized protein</fullName>
    </submittedName>
</protein>
<sequence>MFFWYFKMPLILLLWCVSVLLCDVQSAAFVEKKGSVLEMVFLINLVGCLIPGVTCLFCRRDAWRDMWHTAISFYQSTALLKLILAVCCVNVLATGLMFSSFTLAGMTQAYAIKTMEPLVMCLLSAELMQGLIRRFVTDGKAAKSHPFYDDPHGAPSKTISLATWISVLFVCIGALLTSGSLKRSGETFSSAAVIIFAYTLVFVSNSALALRTVLLKPLLHTIPNDGSIFPASVVHCFMMFLGSMVLLGPALVFRGKNMMDYNLDMWKQILVVGISYGVYQVFNGVVLFFVTPLSYSILKQVRVVLIFFFSAYYFGKEFGSFAQLIVGLLLLFGGSYCYVLY</sequence>
<evidence type="ECO:0000256" key="2">
    <source>
        <dbReference type="SAM" id="SignalP"/>
    </source>
</evidence>
<evidence type="ECO:0000313" key="3">
    <source>
        <dbReference type="EMBL" id="RNE94921.1"/>
    </source>
</evidence>
<dbReference type="RefSeq" id="XP_029222844.1">
    <property type="nucleotide sequence ID" value="XM_029377063.1"/>
</dbReference>
<evidence type="ECO:0000256" key="1">
    <source>
        <dbReference type="SAM" id="Phobius"/>
    </source>
</evidence>
<reference evidence="3 4" key="1">
    <citation type="journal article" date="2018" name="BMC Genomics">
        <title>Genomic comparison of Trypanosoma conorhini and Trypanosoma rangeli to Trypanosoma cruzi strains of high and low virulence.</title>
        <authorList>
            <person name="Bradwell K.R."/>
            <person name="Koparde V.N."/>
            <person name="Matveyev A.V."/>
            <person name="Serrano M.G."/>
            <person name="Alves J.M."/>
            <person name="Parikh H."/>
            <person name="Huang B."/>
            <person name="Lee V."/>
            <person name="Espinosa-Alvarez O."/>
            <person name="Ortiz P.A."/>
            <person name="Costa-Martins A.G."/>
            <person name="Teixeira M.M."/>
            <person name="Buck G.A."/>
        </authorList>
    </citation>
    <scope>NUCLEOTIDE SEQUENCE [LARGE SCALE GENOMIC DNA]</scope>
    <source>
        <strain evidence="3 4">025E</strain>
    </source>
</reference>